<name>A0AAD2G820_9STRA</name>
<dbReference type="EMBL" id="CAKOGP040002243">
    <property type="protein sequence ID" value="CAJ1965977.1"/>
    <property type="molecule type" value="Genomic_DNA"/>
</dbReference>
<protein>
    <submittedName>
        <fullName evidence="2">Uncharacterized protein</fullName>
    </submittedName>
</protein>
<feature type="region of interest" description="Disordered" evidence="1">
    <location>
        <begin position="238"/>
        <end position="260"/>
    </location>
</feature>
<accession>A0AAD2G820</accession>
<evidence type="ECO:0000313" key="3">
    <source>
        <dbReference type="Proteomes" id="UP001295423"/>
    </source>
</evidence>
<reference evidence="2" key="1">
    <citation type="submission" date="2023-08" db="EMBL/GenBank/DDBJ databases">
        <authorList>
            <person name="Audoor S."/>
            <person name="Bilcke G."/>
        </authorList>
    </citation>
    <scope>NUCLEOTIDE SEQUENCE</scope>
</reference>
<organism evidence="2 3">
    <name type="scientific">Cylindrotheca closterium</name>
    <dbReference type="NCBI Taxonomy" id="2856"/>
    <lineage>
        <taxon>Eukaryota</taxon>
        <taxon>Sar</taxon>
        <taxon>Stramenopiles</taxon>
        <taxon>Ochrophyta</taxon>
        <taxon>Bacillariophyta</taxon>
        <taxon>Bacillariophyceae</taxon>
        <taxon>Bacillariophycidae</taxon>
        <taxon>Bacillariales</taxon>
        <taxon>Bacillariaceae</taxon>
        <taxon>Cylindrotheca</taxon>
    </lineage>
</organism>
<evidence type="ECO:0000313" key="2">
    <source>
        <dbReference type="EMBL" id="CAJ1965977.1"/>
    </source>
</evidence>
<sequence>MSLPAYLQDDEDDEDADFIPGVGDEDEDFRSDDDDESSETDNDEIPPFLQGFLEADPTNQTIIFKDNESFCLSSESPTGSGWSIHDPLLPRPVTFTGWIGDPDKCIDFKVQILEISEQAVDTLDEKLLQAQHEKLQSELLGGKKMAASPASVDQDQKEAARPAMCQPVKNLPATKQGSTSRGESKLHTFSIVGSTFQKSKVVSFRGVFRPPTNTEDASSLFLICTTKVENAAVATPSNGTATAAKRRRDDDSDNDNYNSGRIKVDYQELIELHEDAMLHQQ</sequence>
<gene>
    <name evidence="2" type="ORF">CYCCA115_LOCUS21561</name>
</gene>
<feature type="region of interest" description="Disordered" evidence="1">
    <location>
        <begin position="1"/>
        <end position="47"/>
    </location>
</feature>
<proteinExistence type="predicted"/>
<feature type="compositionally biased region" description="Acidic residues" evidence="1">
    <location>
        <begin position="8"/>
        <end position="44"/>
    </location>
</feature>
<dbReference type="Proteomes" id="UP001295423">
    <property type="component" value="Unassembled WGS sequence"/>
</dbReference>
<comment type="caution">
    <text evidence="2">The sequence shown here is derived from an EMBL/GenBank/DDBJ whole genome shotgun (WGS) entry which is preliminary data.</text>
</comment>
<evidence type="ECO:0000256" key="1">
    <source>
        <dbReference type="SAM" id="MobiDB-lite"/>
    </source>
</evidence>
<dbReference type="AlphaFoldDB" id="A0AAD2G820"/>
<keyword evidence="3" id="KW-1185">Reference proteome</keyword>